<keyword evidence="2" id="KW-1185">Reference proteome</keyword>
<organism evidence="1 2">
    <name type="scientific">Saccharothrix lopnurensis</name>
    <dbReference type="NCBI Taxonomy" id="1670621"/>
    <lineage>
        <taxon>Bacteria</taxon>
        <taxon>Bacillati</taxon>
        <taxon>Actinomycetota</taxon>
        <taxon>Actinomycetes</taxon>
        <taxon>Pseudonocardiales</taxon>
        <taxon>Pseudonocardiaceae</taxon>
        <taxon>Saccharothrix</taxon>
    </lineage>
</organism>
<sequence length="91" mass="9881">MLKDHAGMNPPGWSLRFGGNHGDHGHRRELMLIFGFASVLNLVFRPGASVRVAPLVVRAASLSPLGVLPGIRNLVGVNEGEWKAVYIVVHF</sequence>
<gene>
    <name evidence="1" type="ORF">ACFP3R_19850</name>
</gene>
<dbReference type="RefSeq" id="WP_380637746.1">
    <property type="nucleotide sequence ID" value="NZ_JBHSQO010000019.1"/>
</dbReference>
<comment type="caution">
    <text evidence="1">The sequence shown here is derived from an EMBL/GenBank/DDBJ whole genome shotgun (WGS) entry which is preliminary data.</text>
</comment>
<evidence type="ECO:0000313" key="1">
    <source>
        <dbReference type="EMBL" id="MFC6091532.1"/>
    </source>
</evidence>
<reference evidence="2" key="1">
    <citation type="journal article" date="2019" name="Int. J. Syst. Evol. Microbiol.">
        <title>The Global Catalogue of Microorganisms (GCM) 10K type strain sequencing project: providing services to taxonomists for standard genome sequencing and annotation.</title>
        <authorList>
            <consortium name="The Broad Institute Genomics Platform"/>
            <consortium name="The Broad Institute Genome Sequencing Center for Infectious Disease"/>
            <person name="Wu L."/>
            <person name="Ma J."/>
        </authorList>
    </citation>
    <scope>NUCLEOTIDE SEQUENCE [LARGE SCALE GENOMIC DNA]</scope>
    <source>
        <strain evidence="2">CGMCC 4.7246</strain>
    </source>
</reference>
<dbReference type="Proteomes" id="UP001596220">
    <property type="component" value="Unassembled WGS sequence"/>
</dbReference>
<evidence type="ECO:0000313" key="2">
    <source>
        <dbReference type="Proteomes" id="UP001596220"/>
    </source>
</evidence>
<protein>
    <submittedName>
        <fullName evidence="1">Uncharacterized protein</fullName>
    </submittedName>
</protein>
<proteinExistence type="predicted"/>
<accession>A0ABW1P937</accession>
<name>A0ABW1P937_9PSEU</name>
<dbReference type="EMBL" id="JBHSQO010000019">
    <property type="protein sequence ID" value="MFC6091532.1"/>
    <property type="molecule type" value="Genomic_DNA"/>
</dbReference>